<dbReference type="OrthoDB" id="17948at2759"/>
<dbReference type="Pfam" id="PF01876">
    <property type="entry name" value="RNase_P_p30"/>
    <property type="match status" value="1"/>
</dbReference>
<evidence type="ECO:0000313" key="5">
    <source>
        <dbReference type="EMBL" id="CAG9803266.1"/>
    </source>
</evidence>
<proteinExistence type="inferred from homology"/>
<dbReference type="Proteomes" id="UP001153620">
    <property type="component" value="Chromosome 2"/>
</dbReference>
<dbReference type="PANTHER" id="PTHR13031:SF0">
    <property type="entry name" value="RIBONUCLEASE P PROTEIN SUBUNIT P30"/>
    <property type="match status" value="1"/>
</dbReference>
<comment type="subcellular location">
    <subcellularLocation>
        <location evidence="1">Nucleus</location>
    </subcellularLocation>
</comment>
<sequence>MIKIANGFCDLCVPYNEDKEVMLDVFKELKEAGYRNVAVEQTYSHESLNSKNGNDLIPEPVKLDEYKEQLKNKLNLFNRLTIEYSDPSVSHACNRSQNFKKYHLIAALPTTETALQHSCQLFLGDIITYNADTVKIRLSRKFYYLAIRRNMFFELKYSPAITDASERRATISRAQQYHMIGKSRGIILTSEAKDPFHIRNPYDVACLGYIFGLSEEQGRAAVSTLGRKVLLAAESRRLGKTPVLMKYDDVNSSSSDEKEDTSDEEDMDVDEQSSQDNLKRKETSCNKKDNKRIKIS</sequence>
<dbReference type="SUPFAM" id="SSF89550">
    <property type="entry name" value="PHP domain-like"/>
    <property type="match status" value="1"/>
</dbReference>
<feature type="region of interest" description="Disordered" evidence="4">
    <location>
        <begin position="244"/>
        <end position="296"/>
    </location>
</feature>
<organism evidence="5 6">
    <name type="scientific">Chironomus riparius</name>
    <dbReference type="NCBI Taxonomy" id="315576"/>
    <lineage>
        <taxon>Eukaryota</taxon>
        <taxon>Metazoa</taxon>
        <taxon>Ecdysozoa</taxon>
        <taxon>Arthropoda</taxon>
        <taxon>Hexapoda</taxon>
        <taxon>Insecta</taxon>
        <taxon>Pterygota</taxon>
        <taxon>Neoptera</taxon>
        <taxon>Endopterygota</taxon>
        <taxon>Diptera</taxon>
        <taxon>Nematocera</taxon>
        <taxon>Chironomoidea</taxon>
        <taxon>Chironomidae</taxon>
        <taxon>Chironominae</taxon>
        <taxon>Chironomus</taxon>
    </lineage>
</organism>
<reference evidence="5" key="1">
    <citation type="submission" date="2022-01" db="EMBL/GenBank/DDBJ databases">
        <authorList>
            <person name="King R."/>
        </authorList>
    </citation>
    <scope>NUCLEOTIDE SEQUENCE</scope>
</reference>
<evidence type="ECO:0000256" key="4">
    <source>
        <dbReference type="SAM" id="MobiDB-lite"/>
    </source>
</evidence>
<dbReference type="GO" id="GO:0008033">
    <property type="term" value="P:tRNA processing"/>
    <property type="evidence" value="ECO:0007669"/>
    <property type="project" value="UniProtKB-KW"/>
</dbReference>
<dbReference type="GO" id="GO:0005655">
    <property type="term" value="C:nucleolar ribonuclease P complex"/>
    <property type="evidence" value="ECO:0007669"/>
    <property type="project" value="TreeGrafter"/>
</dbReference>
<evidence type="ECO:0000313" key="6">
    <source>
        <dbReference type="Proteomes" id="UP001153620"/>
    </source>
</evidence>
<reference evidence="5" key="2">
    <citation type="submission" date="2022-10" db="EMBL/GenBank/DDBJ databases">
        <authorList>
            <consortium name="ENA_rothamsted_submissions"/>
            <consortium name="culmorum"/>
            <person name="King R."/>
        </authorList>
    </citation>
    <scope>NUCLEOTIDE SEQUENCE</scope>
</reference>
<dbReference type="GO" id="GO:0003723">
    <property type="term" value="F:RNA binding"/>
    <property type="evidence" value="ECO:0007669"/>
    <property type="project" value="TreeGrafter"/>
</dbReference>
<evidence type="ECO:0000256" key="3">
    <source>
        <dbReference type="ARBA" id="ARBA00022694"/>
    </source>
</evidence>
<keyword evidence="6" id="KW-1185">Reference proteome</keyword>
<dbReference type="InterPro" id="IPR002738">
    <property type="entry name" value="RNase_P_p30"/>
</dbReference>
<dbReference type="Gene3D" id="3.20.20.140">
    <property type="entry name" value="Metal-dependent hydrolases"/>
    <property type="match status" value="1"/>
</dbReference>
<gene>
    <name evidence="5" type="ORF">CHIRRI_LOCUS6167</name>
</gene>
<accession>A0A9N9RU36</accession>
<dbReference type="EMBL" id="OU895878">
    <property type="protein sequence ID" value="CAG9803266.1"/>
    <property type="molecule type" value="Genomic_DNA"/>
</dbReference>
<evidence type="ECO:0000256" key="2">
    <source>
        <dbReference type="ARBA" id="ARBA00007331"/>
    </source>
</evidence>
<feature type="compositionally biased region" description="Basic and acidic residues" evidence="4">
    <location>
        <begin position="277"/>
        <end position="288"/>
    </location>
</feature>
<dbReference type="PANTHER" id="PTHR13031">
    <property type="entry name" value="RIBONUCLEASE P SUBUNIT P30"/>
    <property type="match status" value="1"/>
</dbReference>
<name>A0A9N9RU36_9DIPT</name>
<evidence type="ECO:0000256" key="1">
    <source>
        <dbReference type="ARBA" id="ARBA00004123"/>
    </source>
</evidence>
<dbReference type="AlphaFoldDB" id="A0A9N9RU36"/>
<comment type="similarity">
    <text evidence="2">Belongs to the eukaryotic/archaeal RNase P protein component 3 family.</text>
</comment>
<keyword evidence="3" id="KW-0819">tRNA processing</keyword>
<dbReference type="InterPro" id="IPR016195">
    <property type="entry name" value="Pol/histidinol_Pase-like"/>
</dbReference>
<feature type="compositionally biased region" description="Acidic residues" evidence="4">
    <location>
        <begin position="257"/>
        <end position="273"/>
    </location>
</feature>
<protein>
    <submittedName>
        <fullName evidence="5">Uncharacterized protein</fullName>
    </submittedName>
</protein>